<proteinExistence type="predicted"/>
<accession>A0A433QZX6</accession>
<protein>
    <submittedName>
        <fullName evidence="1">Uncharacterized protein</fullName>
    </submittedName>
</protein>
<dbReference type="EMBL" id="RBNJ01000135">
    <property type="protein sequence ID" value="RUS35328.1"/>
    <property type="molecule type" value="Genomic_DNA"/>
</dbReference>
<reference evidence="1 2" key="1">
    <citation type="journal article" date="2018" name="New Phytol.">
        <title>Phylogenomics of Endogonaceae and evolution of mycorrhizas within Mucoromycota.</title>
        <authorList>
            <person name="Chang Y."/>
            <person name="Desiro A."/>
            <person name="Na H."/>
            <person name="Sandor L."/>
            <person name="Lipzen A."/>
            <person name="Clum A."/>
            <person name="Barry K."/>
            <person name="Grigoriev I.V."/>
            <person name="Martin F.M."/>
            <person name="Stajich J.E."/>
            <person name="Smith M.E."/>
            <person name="Bonito G."/>
            <person name="Spatafora J.W."/>
        </authorList>
    </citation>
    <scope>NUCLEOTIDE SEQUENCE [LARGE SCALE GENOMIC DNA]</scope>
    <source>
        <strain evidence="1 2">AD002</strain>
    </source>
</reference>
<dbReference type="Proteomes" id="UP000274822">
    <property type="component" value="Unassembled WGS sequence"/>
</dbReference>
<evidence type="ECO:0000313" key="2">
    <source>
        <dbReference type="Proteomes" id="UP000274822"/>
    </source>
</evidence>
<keyword evidence="2" id="KW-1185">Reference proteome</keyword>
<dbReference type="AlphaFoldDB" id="A0A433QZX6"/>
<comment type="caution">
    <text evidence="1">The sequence shown here is derived from an EMBL/GenBank/DDBJ whole genome shotgun (WGS) entry which is preliminary data.</text>
</comment>
<organism evidence="1 2">
    <name type="scientific">Jimgerdemannia flammicorona</name>
    <dbReference type="NCBI Taxonomy" id="994334"/>
    <lineage>
        <taxon>Eukaryota</taxon>
        <taxon>Fungi</taxon>
        <taxon>Fungi incertae sedis</taxon>
        <taxon>Mucoromycota</taxon>
        <taxon>Mucoromycotina</taxon>
        <taxon>Endogonomycetes</taxon>
        <taxon>Endogonales</taxon>
        <taxon>Endogonaceae</taxon>
        <taxon>Jimgerdemannia</taxon>
    </lineage>
</organism>
<dbReference type="PANTHER" id="PTHR46411:SF3">
    <property type="entry name" value="AAA+ ATPASE DOMAIN-CONTAINING PROTEIN"/>
    <property type="match status" value="1"/>
</dbReference>
<sequence length="130" mass="14488">MHSAGAITCLSFEEFGCLKIEKFSAGGRVMIDVTNFHRFNPAYPMDTAQPPAKCDLDDMNIGGEYPAIPDDHLWLASPVLFGFSFATKKWGQFDVTSVVPINFVHDAFDKLVMPSDQKNMPLKEVKFPVT</sequence>
<gene>
    <name evidence="1" type="ORF">BC938DRAFT_472424</name>
</gene>
<name>A0A433QZX6_9FUNG</name>
<evidence type="ECO:0000313" key="1">
    <source>
        <dbReference type="EMBL" id="RUS35328.1"/>
    </source>
</evidence>
<dbReference type="PANTHER" id="PTHR46411">
    <property type="entry name" value="FAMILY ATPASE, PUTATIVE-RELATED"/>
    <property type="match status" value="1"/>
</dbReference>